<protein>
    <recommendedName>
        <fullName evidence="8">SEC7 domain-containing protein</fullName>
    </recommendedName>
</protein>
<dbReference type="PANTHER" id="PTHR10663:SF375">
    <property type="entry name" value="LD29171P"/>
    <property type="match status" value="1"/>
</dbReference>
<feature type="compositionally biased region" description="Acidic residues" evidence="7">
    <location>
        <begin position="708"/>
        <end position="718"/>
    </location>
</feature>
<dbReference type="InterPro" id="IPR000904">
    <property type="entry name" value="Sec7_dom"/>
</dbReference>
<feature type="region of interest" description="Disordered" evidence="7">
    <location>
        <begin position="361"/>
        <end position="387"/>
    </location>
</feature>
<dbReference type="Pfam" id="PF20252">
    <property type="entry name" value="BIG2_C"/>
    <property type="match status" value="1"/>
</dbReference>
<dbReference type="GeneID" id="90036456"/>
<feature type="region of interest" description="Disordered" evidence="7">
    <location>
        <begin position="1172"/>
        <end position="1192"/>
    </location>
</feature>
<feature type="compositionally biased region" description="Polar residues" evidence="7">
    <location>
        <begin position="1694"/>
        <end position="1707"/>
    </location>
</feature>
<evidence type="ECO:0000259" key="8">
    <source>
        <dbReference type="PROSITE" id="PS50190"/>
    </source>
</evidence>
<keyword evidence="4" id="KW-0963">Cytoplasm</keyword>
<evidence type="ECO:0000256" key="4">
    <source>
        <dbReference type="ARBA" id="ARBA00022490"/>
    </source>
</evidence>
<gene>
    <name evidence="9" type="ORF">BZA70DRAFT_265101</name>
</gene>
<feature type="compositionally biased region" description="Polar residues" evidence="7">
    <location>
        <begin position="1181"/>
        <end position="1192"/>
    </location>
</feature>
<feature type="compositionally biased region" description="Polar residues" evidence="7">
    <location>
        <begin position="1"/>
        <end position="13"/>
    </location>
</feature>
<comment type="subcellular location">
    <subcellularLocation>
        <location evidence="2">Cytoplasm</location>
    </subcellularLocation>
    <subcellularLocation>
        <location evidence="1">Membrane</location>
    </subcellularLocation>
</comment>
<keyword evidence="3" id="KW-0813">Transport</keyword>
<dbReference type="InterPro" id="IPR046455">
    <property type="entry name" value="Sec7/BIG1-like_C"/>
</dbReference>
<dbReference type="EMBL" id="JBBJBU010000001">
    <property type="protein sequence ID" value="KAK7207757.1"/>
    <property type="molecule type" value="Genomic_DNA"/>
</dbReference>
<feature type="domain" description="SEC7" evidence="8">
    <location>
        <begin position="764"/>
        <end position="952"/>
    </location>
</feature>
<dbReference type="Gene3D" id="1.10.220.20">
    <property type="match status" value="1"/>
</dbReference>
<dbReference type="Pfam" id="PF09324">
    <property type="entry name" value="Sec7-like_HDS"/>
    <property type="match status" value="1"/>
</dbReference>
<organism evidence="9 10">
    <name type="scientific">Myxozyma melibiosi</name>
    <dbReference type="NCBI Taxonomy" id="54550"/>
    <lineage>
        <taxon>Eukaryota</taxon>
        <taxon>Fungi</taxon>
        <taxon>Dikarya</taxon>
        <taxon>Ascomycota</taxon>
        <taxon>Saccharomycotina</taxon>
        <taxon>Lipomycetes</taxon>
        <taxon>Lipomycetales</taxon>
        <taxon>Lipomycetaceae</taxon>
        <taxon>Myxozyma</taxon>
    </lineage>
</organism>
<accession>A0ABR1FD26</accession>
<dbReference type="PANTHER" id="PTHR10663">
    <property type="entry name" value="GUANYL-NUCLEOTIDE EXCHANGE FACTOR"/>
    <property type="match status" value="1"/>
</dbReference>
<evidence type="ECO:0000256" key="7">
    <source>
        <dbReference type="SAM" id="MobiDB-lite"/>
    </source>
</evidence>
<feature type="region of interest" description="Disordered" evidence="7">
    <location>
        <begin position="699"/>
        <end position="764"/>
    </location>
</feature>
<comment type="caution">
    <text evidence="9">The sequence shown here is derived from an EMBL/GenBank/DDBJ whole genome shotgun (WGS) entry which is preliminary data.</text>
</comment>
<dbReference type="InterPro" id="IPR016024">
    <property type="entry name" value="ARM-type_fold"/>
</dbReference>
<proteinExistence type="predicted"/>
<evidence type="ECO:0000256" key="6">
    <source>
        <dbReference type="ARBA" id="ARBA00023136"/>
    </source>
</evidence>
<evidence type="ECO:0000256" key="2">
    <source>
        <dbReference type="ARBA" id="ARBA00004496"/>
    </source>
</evidence>
<dbReference type="InterPro" id="IPR032691">
    <property type="entry name" value="Mon2/Sec7/BIG1-like_HUS"/>
</dbReference>
<evidence type="ECO:0000256" key="1">
    <source>
        <dbReference type="ARBA" id="ARBA00004370"/>
    </source>
</evidence>
<dbReference type="SMART" id="SM00222">
    <property type="entry name" value="Sec7"/>
    <property type="match status" value="1"/>
</dbReference>
<evidence type="ECO:0000256" key="3">
    <source>
        <dbReference type="ARBA" id="ARBA00022448"/>
    </source>
</evidence>
<feature type="compositionally biased region" description="Low complexity" evidence="7">
    <location>
        <begin position="95"/>
        <end position="115"/>
    </location>
</feature>
<dbReference type="SUPFAM" id="SSF48371">
    <property type="entry name" value="ARM repeat"/>
    <property type="match status" value="2"/>
</dbReference>
<feature type="compositionally biased region" description="Basic and acidic residues" evidence="7">
    <location>
        <begin position="367"/>
        <end position="387"/>
    </location>
</feature>
<feature type="region of interest" description="Disordered" evidence="7">
    <location>
        <begin position="1691"/>
        <end position="1728"/>
    </location>
</feature>
<dbReference type="PROSITE" id="PS50190">
    <property type="entry name" value="SEC7"/>
    <property type="match status" value="1"/>
</dbReference>
<dbReference type="InterPro" id="IPR023394">
    <property type="entry name" value="Sec7_C_sf"/>
</dbReference>
<feature type="compositionally biased region" description="Low complexity" evidence="7">
    <location>
        <begin position="50"/>
        <end position="79"/>
    </location>
</feature>
<evidence type="ECO:0000313" key="9">
    <source>
        <dbReference type="EMBL" id="KAK7207757.1"/>
    </source>
</evidence>
<feature type="compositionally biased region" description="Low complexity" evidence="7">
    <location>
        <begin position="731"/>
        <end position="757"/>
    </location>
</feature>
<dbReference type="InterPro" id="IPR035999">
    <property type="entry name" value="Sec7_dom_sf"/>
</dbReference>
<keyword evidence="5" id="KW-0653">Protein transport</keyword>
<feature type="region of interest" description="Disordered" evidence="7">
    <location>
        <begin position="1"/>
        <end position="115"/>
    </location>
</feature>
<keyword evidence="10" id="KW-1185">Reference proteome</keyword>
<evidence type="ECO:0000313" key="10">
    <source>
        <dbReference type="Proteomes" id="UP001498771"/>
    </source>
</evidence>
<dbReference type="Pfam" id="PF16213">
    <property type="entry name" value="DCB"/>
    <property type="match status" value="1"/>
</dbReference>
<keyword evidence="6" id="KW-0472">Membrane</keyword>
<dbReference type="RefSeq" id="XP_064770790.1">
    <property type="nucleotide sequence ID" value="XM_064910944.1"/>
</dbReference>
<dbReference type="Pfam" id="PF12783">
    <property type="entry name" value="Sec7-like_HUS"/>
    <property type="match status" value="1"/>
</dbReference>
<dbReference type="InterPro" id="IPR015403">
    <property type="entry name" value="Mon2/Sec7/BIG1-like_HDS"/>
</dbReference>
<dbReference type="SUPFAM" id="SSF48425">
    <property type="entry name" value="Sec7 domain"/>
    <property type="match status" value="1"/>
</dbReference>
<evidence type="ECO:0000256" key="5">
    <source>
        <dbReference type="ARBA" id="ARBA00022927"/>
    </source>
</evidence>
<dbReference type="Pfam" id="PF01369">
    <property type="entry name" value="Sec7"/>
    <property type="match status" value="1"/>
</dbReference>
<sequence>MASTDSQEPSPEQLQDETPDLAQQPQPEQEPSDTVPIEPDTEAGVSETTPSADDAVADAAAEPAPEAAASDNAALPPASEEQSQPASDEQPAPDSSAAQPIAPVSPSSASIASTATATTSHGIPASSMRFVAKAFESILNTRDGKRKGPLQIGLQNGIDQLTRLAPATPHPSVIFEPLRLASAANNNDIRVIALDTWAKLFSFSYLSDVPMTEPAPADVDDAIAPVPAPRTGKLIDQAVEVVCDCFTGDNTDERVELQIIKALMAAVLNEKLVVHGAALLKAIRQTYNIFILSRSNANQAVAQATLTQMVNVIFDRVKSRVKEHKSVLAGDDVAVEIPQGPPVDVNLEEKLNQEEVDEIGDDATVTAEKDNSDAIDEKSADDGEKAAQPKITLESFENRQSFDQERAVETAANFPQHENELYVRDAFLVFRALCKLSIKAVDTAENKPDMRSHAMRSKLLSLHLVSTILSQHMVVFQSPDVIIRSSASSEETLFIHAIKQYLCLCLSRNAANPVPAIFEVSCDIFWMILLNLRSQMKKEIEVFMTEIYLPILEMKTSTAHQKQYLLRGLAKIAGDPRALVEIYLNYDCDNTALDNIYERLVDYLARISIVPVSLTPFQQQQYNDLQKTAPTSAFGSSTGPGGVAIPPSFSSSAVQTIQTTAQAELLSQVPLEYILKREALECLVTMLRSLVSWATTGIDQEKSKARGDDDDDSESIADEDGRSGLSSANGAATPSSSTLALPSSNGVNGSSTNGSTTPIDDPSQFESLKHRKTALLEAIKQFNFKPKRGIKMLIDNKFIPSHEPKDIAYFLLHTEGLDKAMVGEYLGEGDPENVAIMHAFVDLMDFTDMKFVEALRTFLQAFRLPGESQKIDRFMLKFAERYISGNPQIFANADTAYVLAYSVIMLNTDQHSPQVKQRMAKTDFFKNNRGINNNEDLPEAFLSEIYDEIQTNEIILKSEHDAALMSGQVPTAAPNNSIAANLGQVLLTVGRDLQREAYITASKEMASKTEQLFKNLVRSQRKDTGAAPPVIFYHASRFEHIGPMFEVVWMSLLACLSATMQESEEPEVIKSCLEGMGLAIKIACLFDIELARISFLTALAKYTNLQNLSEMRPKNVEGIRVLLEVALSDGDLLKESWKDVLTCVSQLERFQLIGSGISEGVVPDLSLAKRTPRESFESQRSKNSVALSNNRRQSSNLTQFSASVAEEANGREIVVAMDKIFTQSSRLSGEAIVYFVRALTEVSREEIASSGNSAHPRMFSLQKMVDVSYYNMDRIRFEWSNLWAIMGEQFNQIGCHPNSTVVFFALDSLRQLSMRFLELEELPHFKFQKDFLRPFEHVMSYNNSPAAKDMVLRCLQQMVLSRADKIRSGWSTMFGVFTFAAKEEYEPVVQFSFENIKAIHEQDFDLVMAQGSFADLAVTLTELAKNYRFQKISLHAIELLRSSIPKMLAYQRSVQEGTSTLSHATKASIEDPSVKFWFPILFAFHNIIMTGEDLEVRSRALNYFFDALVEYGGNFAPDFWDLVCRQLLFPIFIVLKSRSDMSRFNNHEDMSVWLSTTMIQALRNLISLLTHYFDQLERMLDMFLDLLVTCICQENDTLARIGSSCLQTLITKNVTKLKKEHWSKIVGAFVKLFETTTAYQLFTSEGFEAPVTPPSEDDSEHEKKNGLKINGLAFAMEAAEEFDRQNERLAFESSAPSSPVPTSNETNGHQRRHSLLTDNTRREPMVVSPEKRKEFNKIIVKCVLQLLIINTVAELFSENDDVYNNIPSEELLELMRVLKRSFRFARKFNENRELRMKLWREGFMKQPPNLLRQESDAASTYIHILLRMYHDPNQDRVENKTGIEAALIPLCVDIVKGYTLLDEETEQRNIAAWRPVVVEVLDGYMEFTDEDFARHAEVFYPLGVDLLGREPGPEVRPTVQALFKRIGTVWMKGKRKAEY</sequence>
<dbReference type="CDD" id="cd00171">
    <property type="entry name" value="Sec7"/>
    <property type="match status" value="1"/>
</dbReference>
<dbReference type="InterPro" id="IPR032629">
    <property type="entry name" value="DCB_dom"/>
</dbReference>
<dbReference type="Proteomes" id="UP001498771">
    <property type="component" value="Unassembled WGS sequence"/>
</dbReference>
<reference evidence="9 10" key="1">
    <citation type="submission" date="2024-03" db="EMBL/GenBank/DDBJ databases">
        <title>Genome-scale model development and genomic sequencing of the oleaginous clade Lipomyces.</title>
        <authorList>
            <consortium name="Lawrence Berkeley National Laboratory"/>
            <person name="Czajka J.J."/>
            <person name="Han Y."/>
            <person name="Kim J."/>
            <person name="Mondo S.J."/>
            <person name="Hofstad B.A."/>
            <person name="Robles A."/>
            <person name="Haridas S."/>
            <person name="Riley R."/>
            <person name="LaButti K."/>
            <person name="Pangilinan J."/>
            <person name="Andreopoulos W."/>
            <person name="Lipzen A."/>
            <person name="Yan J."/>
            <person name="Wang M."/>
            <person name="Ng V."/>
            <person name="Grigoriev I.V."/>
            <person name="Spatafora J.W."/>
            <person name="Magnuson J.K."/>
            <person name="Baker S.E."/>
            <person name="Pomraning K.R."/>
        </authorList>
    </citation>
    <scope>NUCLEOTIDE SEQUENCE [LARGE SCALE GENOMIC DNA]</scope>
    <source>
        <strain evidence="9 10">Phaff 52-87</strain>
    </source>
</reference>
<dbReference type="Gene3D" id="1.10.1000.11">
    <property type="entry name" value="Arf Nucleotide-binding Site Opener,domain 2"/>
    <property type="match status" value="1"/>
</dbReference>
<name>A0ABR1FD26_9ASCO</name>
<feature type="compositionally biased region" description="Basic and acidic residues" evidence="7">
    <location>
        <begin position="1719"/>
        <end position="1728"/>
    </location>
</feature>